<dbReference type="SUPFAM" id="SSF52540">
    <property type="entry name" value="P-loop containing nucleoside triphosphate hydrolases"/>
    <property type="match status" value="1"/>
</dbReference>
<dbReference type="Gene3D" id="3.40.50.300">
    <property type="entry name" value="P-loop containing nucleotide triphosphate hydrolases"/>
    <property type="match status" value="1"/>
</dbReference>
<comment type="caution">
    <text evidence="1">The sequence shown here is derived from an EMBL/GenBank/DDBJ whole genome shotgun (WGS) entry which is preliminary data.</text>
</comment>
<keyword evidence="2" id="KW-1185">Reference proteome</keyword>
<accession>A0ABV6NCF3</accession>
<gene>
    <name evidence="1" type="ORF">ACFFH4_04580</name>
</gene>
<dbReference type="SUPFAM" id="SSF48452">
    <property type="entry name" value="TPR-like"/>
    <property type="match status" value="1"/>
</dbReference>
<proteinExistence type="predicted"/>
<dbReference type="InterPro" id="IPR027417">
    <property type="entry name" value="P-loop_NTPase"/>
</dbReference>
<dbReference type="Gene3D" id="1.25.40.10">
    <property type="entry name" value="Tetratricopeptide repeat domain"/>
    <property type="match status" value="1"/>
</dbReference>
<organism evidence="1 2">
    <name type="scientific">Halalkalibacter alkalisediminis</name>
    <dbReference type="NCBI Taxonomy" id="935616"/>
    <lineage>
        <taxon>Bacteria</taxon>
        <taxon>Bacillati</taxon>
        <taxon>Bacillota</taxon>
        <taxon>Bacilli</taxon>
        <taxon>Bacillales</taxon>
        <taxon>Bacillaceae</taxon>
        <taxon>Halalkalibacter</taxon>
    </lineage>
</organism>
<dbReference type="CDD" id="cd00882">
    <property type="entry name" value="Ras_like_GTPase"/>
    <property type="match status" value="1"/>
</dbReference>
<dbReference type="InterPro" id="IPR011990">
    <property type="entry name" value="TPR-like_helical_dom_sf"/>
</dbReference>
<protein>
    <submittedName>
        <fullName evidence="1">GTPase domain-containing protein</fullName>
    </submittedName>
</protein>
<dbReference type="RefSeq" id="WP_273840999.1">
    <property type="nucleotide sequence ID" value="NZ_JAQQWT010000003.1"/>
</dbReference>
<dbReference type="Proteomes" id="UP001589833">
    <property type="component" value="Unassembled WGS sequence"/>
</dbReference>
<dbReference type="EMBL" id="JBHLTR010000004">
    <property type="protein sequence ID" value="MFC0558321.1"/>
    <property type="molecule type" value="Genomic_DNA"/>
</dbReference>
<dbReference type="PANTHER" id="PTHR43681:SF1">
    <property type="entry name" value="SARCALUMENIN"/>
    <property type="match status" value="1"/>
</dbReference>
<evidence type="ECO:0000313" key="1">
    <source>
        <dbReference type="EMBL" id="MFC0558321.1"/>
    </source>
</evidence>
<sequence length="911" mass="106925">MTMILENELIKKMYFKKFINKEENTDLVKVLAEVSLEELKNELPDLSYIRYSQGEVYYFYKDFEAAIFKWENIHNELQPWARKNMADSYYELGMLQEAEEIYLSVETDNLTLKTEKALQLFSLYMDQEQLEKAAEVIKDTVALNPDYPNVTAIARSFFEEYRDYSNVIELTVNEALRTEEFEWFDTLDAYVNKRLTKTIEPDYFHAVLSKLAEKDQKRFERLTLSFWKSYQNGPFYFDWIYQVNQLFQTIDVYQTDEWVNLSKQFEETYFHLIDGTYYINEIADVVPNLLTNWLKITHIKVVTAAAVVAWEDIFPAKLTSIVLKEAETILSQSSKYTNQLEQCLELFESIVQWAANHEIEVGNQFKWIMQELTATEVNHLLIAGSAGNGKSTFINSIIGEPILESSSHSTIVIKDHSELQINKLTDSSEEIGLTLEEFQSISALRRQPHLIDMRLPSRYLRENHLALLHTTNYLNNSESKDSHMIDLADGLLFVLSANTPFTDDERKMLLNVHQQAPDLPIHFILNKIDVFNDQESLRILEETESRIHSYFPNAKVLAYSSILTQPHLRGLTELVESIAVYRNKEKQRNKKRLLLIRKTITHLLQKRVDMENELIESIHWNEEVVTKLNGAIHQLSDLEKEKIQVIKESYQTVKEEMKSNLQAAIPELLRECSNFVTEASDFKKLHIELNKEMNHRIQQYIQGSLLPSYSNSIQQWLETSNVEFIRTQSYLKEMCEGFNRLYREERFKFNCDFRILDDWYRDMDRMTNGVRLDEVNVLLRLTPSQLLLKSSGKLFGVLPSNKSMLFTMYKKFIENENYEQVTETIVNQFMMQFELFERGLERDISMSFRNPFTDIEEGIKEAELQITAHHESLNKLKSNPEIYVDPLTLFKVKLRQYELIGKGSKMLLPAT</sequence>
<name>A0ABV6NCF3_9BACI</name>
<dbReference type="InterPro" id="IPR051943">
    <property type="entry name" value="TRAFAC_Dynamin-like_GTPase"/>
</dbReference>
<evidence type="ECO:0000313" key="2">
    <source>
        <dbReference type="Proteomes" id="UP001589833"/>
    </source>
</evidence>
<reference evidence="1 2" key="1">
    <citation type="submission" date="2024-09" db="EMBL/GenBank/DDBJ databases">
        <authorList>
            <person name="Sun Q."/>
            <person name="Mori K."/>
        </authorList>
    </citation>
    <scope>NUCLEOTIDE SEQUENCE [LARGE SCALE GENOMIC DNA]</scope>
    <source>
        <strain evidence="1 2">NCAIM B.02301</strain>
    </source>
</reference>
<dbReference type="PANTHER" id="PTHR43681">
    <property type="entry name" value="TRANSMEMBRANE GTPASE FZO"/>
    <property type="match status" value="1"/>
</dbReference>